<dbReference type="KEGG" id="vg:4643003"/>
<dbReference type="RefSeq" id="YP_950802.1">
    <property type="nucleotide sequence ID" value="NC_008725.1"/>
</dbReference>
<dbReference type="EMBL" id="EF125867">
    <property type="protein sequence ID" value="ABL76024.1"/>
    <property type="molecule type" value="Genomic_DNA"/>
</dbReference>
<evidence type="ECO:0000313" key="1">
    <source>
        <dbReference type="EMBL" id="ABL76024.1"/>
    </source>
</evidence>
<dbReference type="Proteomes" id="UP000214542">
    <property type="component" value="Segment"/>
</dbReference>
<protein>
    <submittedName>
        <fullName evidence="1">DNA helicase</fullName>
    </submittedName>
</protein>
<name>A1YRD4_9ABAC</name>
<keyword evidence="2" id="KW-1185">Reference proteome</keyword>
<dbReference type="GeneID" id="4643003"/>
<dbReference type="InterPro" id="IPR006824">
    <property type="entry name" value="DNA_helicase_Baculovir"/>
</dbReference>
<proteinExistence type="predicted"/>
<dbReference type="GO" id="GO:0019079">
    <property type="term" value="P:viral genome replication"/>
    <property type="evidence" value="ECO:0007669"/>
    <property type="project" value="InterPro"/>
</dbReference>
<sequence length="1224" mass="144140">MIDDILQFFLKNVPQDKTYEINNLQDANHLIIRNTRTGTRRLFEYVDNFQQFLNTIRNNFNGPCAKHDMNASEDSEECAEKQTETIEDHDWVLESNDFCIFVKPFILKKYYDMIQKYINFEDFFKSTDRGYINKCVQAGDYYYWPNWPKDQAFSFNGWQLFLNIKFGIVIEPTIPIMHNKSLGPVDLFVFDPKYFLNVELSLRTNHDPPQTLFVNGKTKFDDSHENLFMLKMADGTVATCKVNGELVNSDKNFFNYIRDDINLEECITAPKFKHIVNVNLKSLRVFENNNFDKNDVDLIETRSKKPRIVPIVSASSENADYIQAQINLGLTEIHENMVKVLAAHERANDPNLLQQYFVKSKFKNFDYLIYVLWKMLIKNENHSYKETDIKLFLELLCESLFDCDKEALNEALKRCEPYKKQDRIVFNRACNHWFDFEDNKLSVSLGYYFGIHFMIYLTQSAKNETSDFDELWAYTYENVMALKLSSDIVCKGFFRKLENVVTGVNLVFNGKHYQIVKKEDDLFKLTKSNCYRLSNIKFNNWKYLYLTTHGVYNVFTNSFHSSCPFLLGTTLPQTFKKPTDEKYLSDDAFNYMLSTSVDELNIYRIYHIAKMCRDVKMLKTNMAIVNYMGNCNTCQADMRIALNNMFRDLWNLDDENLITLALYVNKNRVLDMLHNLKCKPCRSTVSGSRPKCKCYKKIKINRKALKVCLMADLFGNDTELSELIWMLIFNNRTYVSTALIRTNSDFVNQHGEFFFKEHNRIIQYLYRTIHKIEYVDVLMGKFNDKRLFLTELRDDVAREPDVQFEESDSVSKFYTHHADTLKILKKYNVWWDKIILARSTDDLPTWLTRFYMRIIMSKLDLKEYSYNYLKKIVEGYLYFKRFTNFNHANANMLMHFAASLAIPVDYGKKAVYMPGAPGSGKSSFFELLDYLVLMHKFDDDNHSGESNKETSDKEVSKLNSQLYTINELKQCSESYFKKHADSSKSDSKSRKYQGLLKYEANYKMLIVNNKPLYVDDYDDGVQDRFLIVYTNHKFVDGVKFAGSVYEHIKSERFPIESLYYESLVTPVRLFLSHVLMYRRDPKTGFVIYKTLLNNDPMHKHNLMCLSINNSPLYALVYILNIKTTRNTTVTIGEDKMEEMIDIAVQNHLKNFLHPSFVQYNYKKNINKNVNASSSKCFEFNEQFLLQQLKKVFKNNYNENTKVFYNMSMALNRNDLNTNVPNFVC</sequence>
<dbReference type="Pfam" id="PF04735">
    <property type="entry name" value="Baculo_helicase"/>
    <property type="match status" value="1"/>
</dbReference>
<keyword evidence="1" id="KW-0347">Helicase</keyword>
<organism evidence="1 2">
    <name type="scientific">Maruca vitrata nucleopolyhedrovirus</name>
    <dbReference type="NCBI Taxonomy" id="1307954"/>
    <lineage>
        <taxon>Viruses</taxon>
        <taxon>Viruses incertae sedis</taxon>
        <taxon>Naldaviricetes</taxon>
        <taxon>Lefavirales</taxon>
        <taxon>Baculoviridae</taxon>
        <taxon>Alphabaculovirus</taxon>
        <taxon>Alphabaculovirus mavitratae</taxon>
    </lineage>
</organism>
<keyword evidence="1" id="KW-0547">Nucleotide-binding</keyword>
<accession>A1YRD4</accession>
<reference evidence="1 2" key="1">
    <citation type="journal article" date="2008" name="J. Gen. Virol.">
        <title>Genomic and host range studies of Maruca vitrata nucleopolyhedrovirus.</title>
        <authorList>
            <person name="Chen Y.R."/>
            <person name="Wu C.Y."/>
            <person name="Lee S.T."/>
            <person name="Wu Y.J."/>
            <person name="Lo C.F."/>
            <person name="Tsai M.F."/>
            <person name="Wang C.H."/>
        </authorList>
    </citation>
    <scope>NUCLEOTIDE SEQUENCE [LARGE SCALE GENOMIC DNA]</scope>
</reference>
<evidence type="ECO:0000313" key="2">
    <source>
        <dbReference type="Proteomes" id="UP000214542"/>
    </source>
</evidence>
<keyword evidence="1" id="KW-0378">Hydrolase</keyword>
<keyword evidence="1" id="KW-0067">ATP-binding</keyword>
<dbReference type="GO" id="GO:0003678">
    <property type="term" value="F:DNA helicase activity"/>
    <property type="evidence" value="ECO:0007669"/>
    <property type="project" value="InterPro"/>
</dbReference>